<accession>A0A9D3XJY8</accession>
<comment type="caution">
    <text evidence="2">The sequence shown here is derived from an EMBL/GenBank/DDBJ whole genome shotgun (WGS) entry which is preliminary data.</text>
</comment>
<keyword evidence="1" id="KW-0472">Membrane</keyword>
<organism evidence="2 3">
    <name type="scientific">Mauremys mutica</name>
    <name type="common">yellowpond turtle</name>
    <dbReference type="NCBI Taxonomy" id="74926"/>
    <lineage>
        <taxon>Eukaryota</taxon>
        <taxon>Metazoa</taxon>
        <taxon>Chordata</taxon>
        <taxon>Craniata</taxon>
        <taxon>Vertebrata</taxon>
        <taxon>Euteleostomi</taxon>
        <taxon>Archelosauria</taxon>
        <taxon>Testudinata</taxon>
        <taxon>Testudines</taxon>
        <taxon>Cryptodira</taxon>
        <taxon>Durocryptodira</taxon>
        <taxon>Testudinoidea</taxon>
        <taxon>Geoemydidae</taxon>
        <taxon>Geoemydinae</taxon>
        <taxon>Mauremys</taxon>
    </lineage>
</organism>
<evidence type="ECO:0000256" key="1">
    <source>
        <dbReference type="SAM" id="Phobius"/>
    </source>
</evidence>
<feature type="transmembrane region" description="Helical" evidence="1">
    <location>
        <begin position="47"/>
        <end position="70"/>
    </location>
</feature>
<evidence type="ECO:0000313" key="2">
    <source>
        <dbReference type="EMBL" id="KAH1181082.1"/>
    </source>
</evidence>
<proteinExistence type="predicted"/>
<evidence type="ECO:0000313" key="3">
    <source>
        <dbReference type="Proteomes" id="UP000827986"/>
    </source>
</evidence>
<dbReference type="AlphaFoldDB" id="A0A9D3XJY8"/>
<sequence>LNGQVLVVPKCPHQCGNAPQKYDLSRMVKILFNVMSVKMEKKCAATLALQIVALVVVLFLLLIIIIRIFIYCC</sequence>
<name>A0A9D3XJY8_9SAUR</name>
<reference evidence="2" key="1">
    <citation type="submission" date="2021-09" db="EMBL/GenBank/DDBJ databases">
        <title>The genome of Mauremys mutica provides insights into the evolution of semi-aquatic lifestyle.</title>
        <authorList>
            <person name="Gong S."/>
            <person name="Gao Y."/>
        </authorList>
    </citation>
    <scope>NUCLEOTIDE SEQUENCE</scope>
    <source>
        <strain evidence="2">MM-2020</strain>
        <tissue evidence="2">Muscle</tissue>
    </source>
</reference>
<keyword evidence="3" id="KW-1185">Reference proteome</keyword>
<keyword evidence="1" id="KW-1133">Transmembrane helix</keyword>
<keyword evidence="1" id="KW-0812">Transmembrane</keyword>
<dbReference type="EMBL" id="JAHDVG010000469">
    <property type="protein sequence ID" value="KAH1181082.1"/>
    <property type="molecule type" value="Genomic_DNA"/>
</dbReference>
<feature type="non-terminal residue" evidence="2">
    <location>
        <position position="1"/>
    </location>
</feature>
<dbReference type="Proteomes" id="UP000827986">
    <property type="component" value="Unassembled WGS sequence"/>
</dbReference>
<feature type="non-terminal residue" evidence="2">
    <location>
        <position position="73"/>
    </location>
</feature>
<gene>
    <name evidence="2" type="ORF">KIL84_002016</name>
</gene>
<protein>
    <submittedName>
        <fullName evidence="2">Uncharacterized protein</fullName>
    </submittedName>
</protein>